<gene>
    <name evidence="4" type="ORF">Clacol_010383</name>
</gene>
<keyword evidence="2" id="KW-0812">Transmembrane</keyword>
<keyword evidence="2" id="KW-0472">Membrane</keyword>
<dbReference type="GO" id="GO:0043812">
    <property type="term" value="F:phosphatidylinositol-4-phosphate phosphatase activity"/>
    <property type="evidence" value="ECO:0007669"/>
    <property type="project" value="TreeGrafter"/>
</dbReference>
<keyword evidence="5" id="KW-1185">Reference proteome</keyword>
<dbReference type="PANTHER" id="PTHR45662:SF2">
    <property type="entry name" value="PHOSPHATIDYLINOSITOL-3-PHOSPHATASE SAC1"/>
    <property type="match status" value="1"/>
</dbReference>
<comment type="caution">
    <text evidence="4">The sequence shown here is derived from an EMBL/GenBank/DDBJ whole genome shotgun (WGS) entry which is preliminary data.</text>
</comment>
<accession>A0AAV5ATL9</accession>
<reference evidence="4" key="1">
    <citation type="submission" date="2021-10" db="EMBL/GenBank/DDBJ databases">
        <title>De novo Genome Assembly of Clathrus columnatus (Basidiomycota, Fungi) Using Illumina and Nanopore Sequence Data.</title>
        <authorList>
            <person name="Ogiso-Tanaka E."/>
            <person name="Itagaki H."/>
            <person name="Hosoya T."/>
            <person name="Hosaka K."/>
        </authorList>
    </citation>
    <scope>NUCLEOTIDE SEQUENCE</scope>
    <source>
        <strain evidence="4">MO-923</strain>
    </source>
</reference>
<evidence type="ECO:0000259" key="3">
    <source>
        <dbReference type="PROSITE" id="PS50275"/>
    </source>
</evidence>
<organism evidence="4 5">
    <name type="scientific">Clathrus columnatus</name>
    <dbReference type="NCBI Taxonomy" id="1419009"/>
    <lineage>
        <taxon>Eukaryota</taxon>
        <taxon>Fungi</taxon>
        <taxon>Dikarya</taxon>
        <taxon>Basidiomycota</taxon>
        <taxon>Agaricomycotina</taxon>
        <taxon>Agaricomycetes</taxon>
        <taxon>Phallomycetidae</taxon>
        <taxon>Phallales</taxon>
        <taxon>Clathraceae</taxon>
        <taxon>Clathrus</taxon>
    </lineage>
</organism>
<name>A0AAV5ATL9_9AGAM</name>
<evidence type="ECO:0000313" key="4">
    <source>
        <dbReference type="EMBL" id="GJJ16104.1"/>
    </source>
</evidence>
<evidence type="ECO:0000256" key="1">
    <source>
        <dbReference type="SAM" id="MobiDB-lite"/>
    </source>
</evidence>
<dbReference type="Proteomes" id="UP001050691">
    <property type="component" value="Unassembled WGS sequence"/>
</dbReference>
<dbReference type="GO" id="GO:0005783">
    <property type="term" value="C:endoplasmic reticulum"/>
    <property type="evidence" value="ECO:0007669"/>
    <property type="project" value="TreeGrafter"/>
</dbReference>
<dbReference type="PANTHER" id="PTHR45662">
    <property type="entry name" value="PHOSPHATIDYLINOSITIDE PHOSPHATASE SAC1"/>
    <property type="match status" value="1"/>
</dbReference>
<dbReference type="Pfam" id="PF02383">
    <property type="entry name" value="Syja_N"/>
    <property type="match status" value="1"/>
</dbReference>
<proteinExistence type="predicted"/>
<dbReference type="EMBL" id="BPWL01000013">
    <property type="protein sequence ID" value="GJJ16104.1"/>
    <property type="molecule type" value="Genomic_DNA"/>
</dbReference>
<dbReference type="AlphaFoldDB" id="A0AAV5ATL9"/>
<sequence length="552" mass="62311">MHISADFVVVITGRQHRGQLLGHDVYRATDFKVLPLTTSSSLYQNPVESHLLDLVRSHLFSATRGILLGGFKRKGLCVIKTPESLSGKSRTTGSFGTNFFIRGLLKRRFPPRNSIDLFYPSYTAVCSLINLSHHLHIYRAAFDTCDAVINSRAFTFTLISRRSRYRAGTRYFTRGIDDRGNVANYNESEQIAIVNNSSDDDITIFSFVQTRGSIPVFWAEINNLRYKPDLQIMELKHTAEALELHFKDQLSRYGTQRVVNLVKQNGHEKPVKEAYERYLSSAKIPDVNYDYFDFSRECRNMQWQRIDILIDRIKNDLIQKRARTSELAERSNKNELHGQPGSDERGPVCSCSLDPNGAATSGKVGGSSHLDERKLMPLNTVWTDHADSISRAYSGTGALKTDFTRTGKRTLKGLLQDGVNSLTRYMKNNHFDGTRQDGFDIVTGAWTPGSGTGVSRNLLLDSRPLLIQYSLIYYFSIWIALAVISLAYIVLNGVQYVSWPRLNPPLEAIYYTGPGFRSARHGLGTLVQRGGAIPPKHRADIVELNTFKKRID</sequence>
<evidence type="ECO:0000313" key="5">
    <source>
        <dbReference type="Proteomes" id="UP001050691"/>
    </source>
</evidence>
<dbReference type="InterPro" id="IPR002013">
    <property type="entry name" value="SAC_dom"/>
</dbReference>
<dbReference type="GO" id="GO:0046856">
    <property type="term" value="P:phosphatidylinositol dephosphorylation"/>
    <property type="evidence" value="ECO:0007669"/>
    <property type="project" value="TreeGrafter"/>
</dbReference>
<feature type="region of interest" description="Disordered" evidence="1">
    <location>
        <begin position="323"/>
        <end position="347"/>
    </location>
</feature>
<feature type="compositionally biased region" description="Basic and acidic residues" evidence="1">
    <location>
        <begin position="323"/>
        <end position="346"/>
    </location>
</feature>
<dbReference type="PROSITE" id="PS50275">
    <property type="entry name" value="SAC"/>
    <property type="match status" value="1"/>
</dbReference>
<keyword evidence="2" id="KW-1133">Transmembrane helix</keyword>
<feature type="transmembrane region" description="Helical" evidence="2">
    <location>
        <begin position="471"/>
        <end position="491"/>
    </location>
</feature>
<protein>
    <recommendedName>
        <fullName evidence="3">SAC domain-containing protein</fullName>
    </recommendedName>
</protein>
<feature type="domain" description="SAC" evidence="3">
    <location>
        <begin position="135"/>
        <end position="313"/>
    </location>
</feature>
<evidence type="ECO:0000256" key="2">
    <source>
        <dbReference type="SAM" id="Phobius"/>
    </source>
</evidence>